<dbReference type="GO" id="GO:0004035">
    <property type="term" value="F:alkaline phosphatase activity"/>
    <property type="evidence" value="ECO:0007669"/>
    <property type="project" value="UniProtKB-EC"/>
</dbReference>
<dbReference type="EMBL" id="CP042912">
    <property type="protein sequence ID" value="QEG23240.1"/>
    <property type="molecule type" value="Genomic_DNA"/>
</dbReference>
<dbReference type="RefSeq" id="WP_238381203.1">
    <property type="nucleotide sequence ID" value="NZ_CP042912.1"/>
</dbReference>
<dbReference type="CDD" id="cd16012">
    <property type="entry name" value="ALP"/>
    <property type="match status" value="1"/>
</dbReference>
<sequence precursor="true">MILAPANFENKRFTVLGVLMLLLSALSSAPVCAQQDVEDTAKPDAIESTDFLRQMQFEAVDSESADWIHWGDRKDKFSNWTNHSNRLIPVYTFGISLKKYRGKESIYRNKEKLEKLYGHVPRDTYNRSASYFDQTDIYRLQKDAIESGKKNVILFVCDGMDWNTTQAASIYKNKKVTYTKGQGRGLTFLDYKAKSSSFGYVVTSPYAKSADFDVDSQLVSSVDEPSGGYSPELGGKTPWSRPADPGYLLGKSASKGHAYTDSASSATSMTTGKKTFNGSINVGPDGKQLTSIAHECQEQGYAIGVVSSVPISHATPGAAYAHNVNRNDYQDITRDLLGLRSASHRKQPLVGVDVLIGGGWGEVKEDDFKKQGTNFVPGNKYLAEADLNEIDVDNGGKYFVVQRHPGEDGAQLLADAALLAATDGNRLFGFFGGSGGHLPYQTADGNYDPTRGKSQADRYSKEELGENPKLAEMAVAALDVLESYKQSGSRKGFWLMVESGDIDWANHNNNIDDSIGAVLSADEAFGKIVQWVEKNSSWEDTALIMTADHGHMMVLDNPEALTGKK</sequence>
<name>A0A5B9PDP4_9BACT</name>
<dbReference type="Pfam" id="PF00245">
    <property type="entry name" value="Alk_phosphatase"/>
    <property type="match status" value="1"/>
</dbReference>
<feature type="region of interest" description="Disordered" evidence="4">
    <location>
        <begin position="221"/>
        <end position="247"/>
    </location>
</feature>
<feature type="binding site" evidence="3">
    <location>
        <position position="548"/>
    </location>
    <ligand>
        <name>Zn(2+)</name>
        <dbReference type="ChEBI" id="CHEBI:29105"/>
        <label>2</label>
    </ligand>
</feature>
<dbReference type="SMART" id="SM00098">
    <property type="entry name" value="alkPPc"/>
    <property type="match status" value="1"/>
</dbReference>
<feature type="binding site" evidence="3">
    <location>
        <position position="313"/>
    </location>
    <ligand>
        <name>Mg(2+)</name>
        <dbReference type="ChEBI" id="CHEBI:18420"/>
    </ligand>
</feature>
<protein>
    <submittedName>
        <fullName evidence="6">Alkaline phosphatase</fullName>
        <ecNumber evidence="6">3.1.3.1</ecNumber>
    </submittedName>
</protein>
<feature type="chain" id="PRO_5022786775" evidence="5">
    <location>
        <begin position="34"/>
        <end position="565"/>
    </location>
</feature>
<organism evidence="6 7">
    <name type="scientific">Mariniblastus fucicola</name>
    <dbReference type="NCBI Taxonomy" id="980251"/>
    <lineage>
        <taxon>Bacteria</taxon>
        <taxon>Pseudomonadati</taxon>
        <taxon>Planctomycetota</taxon>
        <taxon>Planctomycetia</taxon>
        <taxon>Pirellulales</taxon>
        <taxon>Pirellulaceae</taxon>
        <taxon>Mariniblastus</taxon>
    </lineage>
</organism>
<keyword evidence="7" id="KW-1185">Reference proteome</keyword>
<feature type="signal peptide" evidence="5">
    <location>
        <begin position="1"/>
        <end position="33"/>
    </location>
</feature>
<dbReference type="GO" id="GO:0046872">
    <property type="term" value="F:metal ion binding"/>
    <property type="evidence" value="ECO:0007669"/>
    <property type="project" value="UniProtKB-KW"/>
</dbReference>
<keyword evidence="3" id="KW-0479">Metal-binding</keyword>
<dbReference type="KEGG" id="mff:MFFC18_31360"/>
<keyword evidence="3" id="KW-0862">Zinc</keyword>
<feature type="active site" description="Phosphoserine intermediate" evidence="2">
    <location>
        <position position="262"/>
    </location>
</feature>
<comment type="cofactor">
    <cofactor evidence="3">
        <name>Mg(2+)</name>
        <dbReference type="ChEBI" id="CHEBI:18420"/>
    </cofactor>
    <text evidence="3">Binds 1 Mg(2+) ion.</text>
</comment>
<reference evidence="6 7" key="1">
    <citation type="submission" date="2019-08" db="EMBL/GenBank/DDBJ databases">
        <title>Deep-cultivation of Planctomycetes and their phenomic and genomic characterization uncovers novel biology.</title>
        <authorList>
            <person name="Wiegand S."/>
            <person name="Jogler M."/>
            <person name="Boedeker C."/>
            <person name="Pinto D."/>
            <person name="Vollmers J."/>
            <person name="Rivas-Marin E."/>
            <person name="Kohn T."/>
            <person name="Peeters S.H."/>
            <person name="Heuer A."/>
            <person name="Rast P."/>
            <person name="Oberbeckmann S."/>
            <person name="Bunk B."/>
            <person name="Jeske O."/>
            <person name="Meyerdierks A."/>
            <person name="Storesund J.E."/>
            <person name="Kallscheuer N."/>
            <person name="Luecker S."/>
            <person name="Lage O.M."/>
            <person name="Pohl T."/>
            <person name="Merkel B.J."/>
            <person name="Hornburger P."/>
            <person name="Mueller R.-W."/>
            <person name="Bruemmer F."/>
            <person name="Labrenz M."/>
            <person name="Spormann A.M."/>
            <person name="Op den Camp H."/>
            <person name="Overmann J."/>
            <person name="Amann R."/>
            <person name="Jetten M.S.M."/>
            <person name="Mascher T."/>
            <person name="Medema M.H."/>
            <person name="Devos D.P."/>
            <person name="Kaster A.-K."/>
            <person name="Ovreas L."/>
            <person name="Rohde M."/>
            <person name="Galperin M.Y."/>
            <person name="Jogler C."/>
        </authorList>
    </citation>
    <scope>NUCLEOTIDE SEQUENCE [LARGE SCALE GENOMIC DNA]</scope>
    <source>
        <strain evidence="6 7">FC18</strain>
    </source>
</reference>
<dbReference type="PANTHER" id="PTHR11596">
    <property type="entry name" value="ALKALINE PHOSPHATASE"/>
    <property type="match status" value="1"/>
</dbReference>
<feature type="binding site" evidence="3">
    <location>
        <position position="503"/>
    </location>
    <ligand>
        <name>Zn(2+)</name>
        <dbReference type="ChEBI" id="CHEBI:29105"/>
        <label>2</label>
    </ligand>
</feature>
<feature type="binding site" evidence="3">
    <location>
        <position position="507"/>
    </location>
    <ligand>
        <name>Zn(2+)</name>
        <dbReference type="ChEBI" id="CHEBI:29105"/>
        <label>2</label>
    </ligand>
</feature>
<evidence type="ECO:0000256" key="3">
    <source>
        <dbReference type="PIRSR" id="PIRSR601952-2"/>
    </source>
</evidence>
<evidence type="ECO:0000256" key="4">
    <source>
        <dbReference type="SAM" id="MobiDB-lite"/>
    </source>
</evidence>
<keyword evidence="1" id="KW-0597">Phosphoprotein</keyword>
<dbReference type="InterPro" id="IPR001952">
    <property type="entry name" value="Alkaline_phosphatase"/>
</dbReference>
<feature type="compositionally biased region" description="Basic and acidic residues" evidence="4">
    <location>
        <begin position="450"/>
        <end position="461"/>
    </location>
</feature>
<evidence type="ECO:0000313" key="7">
    <source>
        <dbReference type="Proteomes" id="UP000322214"/>
    </source>
</evidence>
<dbReference type="PANTHER" id="PTHR11596:SF5">
    <property type="entry name" value="ALKALINE PHOSPHATASE"/>
    <property type="match status" value="1"/>
</dbReference>
<keyword evidence="6" id="KW-0378">Hydrolase</keyword>
<dbReference type="STRING" id="980251.GCA_001642875_00532"/>
<dbReference type="SUPFAM" id="SSF53649">
    <property type="entry name" value="Alkaline phosphatase-like"/>
    <property type="match status" value="1"/>
</dbReference>
<dbReference type="Proteomes" id="UP000322214">
    <property type="component" value="Chromosome"/>
</dbReference>
<evidence type="ECO:0000313" key="6">
    <source>
        <dbReference type="EMBL" id="QEG23240.1"/>
    </source>
</evidence>
<gene>
    <name evidence="6" type="primary">phoA</name>
    <name evidence="6" type="ORF">MFFC18_31360</name>
</gene>
<keyword evidence="3" id="KW-0460">Magnesium</keyword>
<dbReference type="AlphaFoldDB" id="A0A5B9PDP4"/>
<comment type="cofactor">
    <cofactor evidence="3">
        <name>Zn(2+)</name>
        <dbReference type="ChEBI" id="CHEBI:29105"/>
    </cofactor>
    <text evidence="3">Binds 2 Zn(2+) ions.</text>
</comment>
<evidence type="ECO:0000256" key="2">
    <source>
        <dbReference type="PIRSR" id="PIRSR601952-1"/>
    </source>
</evidence>
<dbReference type="InterPro" id="IPR017850">
    <property type="entry name" value="Alkaline_phosphatase_core_sf"/>
</dbReference>
<accession>A0A5B9PDP4</accession>
<evidence type="ECO:0000256" key="5">
    <source>
        <dbReference type="SAM" id="SignalP"/>
    </source>
</evidence>
<dbReference type="EC" id="3.1.3.1" evidence="6"/>
<feature type="binding site" evidence="3">
    <location>
        <position position="498"/>
    </location>
    <ligand>
        <name>Mg(2+)</name>
        <dbReference type="ChEBI" id="CHEBI:18420"/>
    </ligand>
</feature>
<feature type="binding site" evidence="3">
    <location>
        <position position="315"/>
    </location>
    <ligand>
        <name>Mg(2+)</name>
        <dbReference type="ChEBI" id="CHEBI:18420"/>
    </ligand>
</feature>
<feature type="binding site" evidence="3">
    <location>
        <position position="549"/>
    </location>
    <ligand>
        <name>Zn(2+)</name>
        <dbReference type="ChEBI" id="CHEBI:29105"/>
        <label>2</label>
    </ligand>
</feature>
<keyword evidence="5" id="KW-0732">Signal</keyword>
<evidence type="ECO:0000256" key="1">
    <source>
        <dbReference type="ARBA" id="ARBA00022553"/>
    </source>
</evidence>
<proteinExistence type="predicted"/>
<dbReference type="Gene3D" id="3.40.720.10">
    <property type="entry name" value="Alkaline Phosphatase, subunit A"/>
    <property type="match status" value="2"/>
</dbReference>
<feature type="region of interest" description="Disordered" evidence="4">
    <location>
        <begin position="441"/>
        <end position="461"/>
    </location>
</feature>